<dbReference type="Proteomes" id="UP001221413">
    <property type="component" value="Unassembled WGS sequence"/>
</dbReference>
<dbReference type="InterPro" id="IPR045469">
    <property type="entry name" value="Nis1"/>
</dbReference>
<organism evidence="1 2">
    <name type="scientific">Drechslerella dactyloides</name>
    <name type="common">Nematode-trapping fungus</name>
    <name type="synonym">Arthrobotrys dactyloides</name>
    <dbReference type="NCBI Taxonomy" id="74499"/>
    <lineage>
        <taxon>Eukaryota</taxon>
        <taxon>Fungi</taxon>
        <taxon>Dikarya</taxon>
        <taxon>Ascomycota</taxon>
        <taxon>Pezizomycotina</taxon>
        <taxon>Orbiliomycetes</taxon>
        <taxon>Orbiliales</taxon>
        <taxon>Orbiliaceae</taxon>
        <taxon>Drechslerella</taxon>
    </lineage>
</organism>
<protein>
    <submittedName>
        <fullName evidence="1">Uncharacterized protein</fullName>
    </submittedName>
</protein>
<dbReference type="EMBL" id="JAQGDS010000011">
    <property type="protein sequence ID" value="KAJ6257000.1"/>
    <property type="molecule type" value="Genomic_DNA"/>
</dbReference>
<comment type="caution">
    <text evidence="1">The sequence shown here is derived from an EMBL/GenBank/DDBJ whole genome shotgun (WGS) entry which is preliminary data.</text>
</comment>
<sequence>MRFAAILTTTVAAFGGLSSAIISGISVPATIKPGDGFNFRINTANYIQSVSDIAVAIGVAPGKGFQGALGQIIDSFYLGPEKSNIVTPIVKWIQTPSTLGKGNVTLTATFYSCYGAASAPTLVTYTVPIALGDVTSTTYVTSKP</sequence>
<keyword evidence="2" id="KW-1185">Reference proteome</keyword>
<accession>A0AAD6IR44</accession>
<reference evidence="1" key="1">
    <citation type="submission" date="2023-01" db="EMBL/GenBank/DDBJ databases">
        <title>The chitinases involved in constricting ring structure development in the nematode-trapping fungus Drechslerella dactyloides.</title>
        <authorList>
            <person name="Wang R."/>
            <person name="Zhang L."/>
            <person name="Tang P."/>
            <person name="Li S."/>
            <person name="Liang L."/>
        </authorList>
    </citation>
    <scope>NUCLEOTIDE SEQUENCE</scope>
    <source>
        <strain evidence="1">YMF1.00031</strain>
    </source>
</reference>
<gene>
    <name evidence="1" type="ORF">Dda_7883</name>
</gene>
<evidence type="ECO:0000313" key="2">
    <source>
        <dbReference type="Proteomes" id="UP001221413"/>
    </source>
</evidence>
<dbReference type="Pfam" id="PF19271">
    <property type="entry name" value="Nis1"/>
    <property type="match status" value="1"/>
</dbReference>
<evidence type="ECO:0000313" key="1">
    <source>
        <dbReference type="EMBL" id="KAJ6257000.1"/>
    </source>
</evidence>
<dbReference type="AlphaFoldDB" id="A0AAD6IR44"/>
<name>A0AAD6IR44_DREDA</name>
<proteinExistence type="predicted"/>